<evidence type="ECO:0000256" key="4">
    <source>
        <dbReference type="ARBA" id="ARBA00022989"/>
    </source>
</evidence>
<dbReference type="EMBL" id="LK023316">
    <property type="protein sequence ID" value="CDS05484.1"/>
    <property type="molecule type" value="Genomic_DNA"/>
</dbReference>
<name>A0A077WEC2_9FUNG</name>
<dbReference type="GO" id="GO:0016020">
    <property type="term" value="C:membrane"/>
    <property type="evidence" value="ECO:0007669"/>
    <property type="project" value="UniProtKB-SubCell"/>
</dbReference>
<dbReference type="Pfam" id="PF03661">
    <property type="entry name" value="TMEM33_Pom33"/>
    <property type="match status" value="1"/>
</dbReference>
<evidence type="ECO:0000256" key="3">
    <source>
        <dbReference type="ARBA" id="ARBA00022692"/>
    </source>
</evidence>
<feature type="transmembrane region" description="Helical" evidence="7">
    <location>
        <begin position="62"/>
        <end position="80"/>
    </location>
</feature>
<dbReference type="InterPro" id="IPR005344">
    <property type="entry name" value="TMEM33/Pom33"/>
</dbReference>
<comment type="similarity">
    <text evidence="2">Belongs to the PER33/POM33 family.</text>
</comment>
<evidence type="ECO:0000256" key="1">
    <source>
        <dbReference type="ARBA" id="ARBA00004141"/>
    </source>
</evidence>
<feature type="transmembrane region" description="Helical" evidence="7">
    <location>
        <begin position="101"/>
        <end position="128"/>
    </location>
</feature>
<reference evidence="8" key="1">
    <citation type="journal article" date="2014" name="Genome Announc.">
        <title>De novo whole-genome sequence and genome annotation of Lichtheimia ramosa.</title>
        <authorList>
            <person name="Linde J."/>
            <person name="Schwartze V."/>
            <person name="Binder U."/>
            <person name="Lass-Florl C."/>
            <person name="Voigt K."/>
            <person name="Horn F."/>
        </authorList>
    </citation>
    <scope>NUCLEOTIDE SEQUENCE</scope>
    <source>
        <strain evidence="8">JMRC FSU:6197</strain>
    </source>
</reference>
<protein>
    <recommendedName>
        <fullName evidence="9">Tetra-spanning protein 1</fullName>
    </recommendedName>
</protein>
<evidence type="ECO:0000256" key="5">
    <source>
        <dbReference type="ARBA" id="ARBA00023136"/>
    </source>
</evidence>
<sequence length="280" mass="32183">MTEEHQQQQQMSKLALQDRFSALVKHPQFYWWCGHVCMVANALLYFMSVLSLHPYSSYYKRAYAGSLVSYGIVIWKSIGFPKKFDMGFIRNENVQYFALAFYWYSYQPIIVTLVPFLVFSLFHMFAYIPNGIAPTFFPNNDNPMVAQACQSIKHYTDSNHETAMQLAAYVEVIGVMGQLVLGVASFQTSILALIVFAHFLRLRYYLSPYTRDAVHQTTAQLDEWLLPLANDPRRYAQIVSKVYSNAKGIIIRYGSASQTSTTTTTSSTRDRNGHPRLNRR</sequence>
<evidence type="ECO:0000313" key="8">
    <source>
        <dbReference type="EMBL" id="CDS05484.1"/>
    </source>
</evidence>
<dbReference type="OrthoDB" id="5581259at2759"/>
<keyword evidence="3 7" id="KW-0812">Transmembrane</keyword>
<evidence type="ECO:0000256" key="2">
    <source>
        <dbReference type="ARBA" id="ARBA00007322"/>
    </source>
</evidence>
<feature type="transmembrane region" description="Helical" evidence="7">
    <location>
        <begin position="29"/>
        <end position="50"/>
    </location>
</feature>
<accession>A0A077WEC2</accession>
<gene>
    <name evidence="8" type="ORF">LRAMOSA08012</name>
</gene>
<dbReference type="PANTHER" id="PTHR12703:SF4">
    <property type="entry name" value="TRANSMEMBRANE PROTEIN 33"/>
    <property type="match status" value="1"/>
</dbReference>
<keyword evidence="4 7" id="KW-1133">Transmembrane helix</keyword>
<dbReference type="GO" id="GO:0071786">
    <property type="term" value="P:endoplasmic reticulum tubular network organization"/>
    <property type="evidence" value="ECO:0007669"/>
    <property type="project" value="TreeGrafter"/>
</dbReference>
<evidence type="ECO:0000256" key="6">
    <source>
        <dbReference type="SAM" id="MobiDB-lite"/>
    </source>
</evidence>
<feature type="transmembrane region" description="Helical" evidence="7">
    <location>
        <begin position="179"/>
        <end position="200"/>
    </location>
</feature>
<dbReference type="PANTHER" id="PTHR12703">
    <property type="entry name" value="TRANSMEMBRANE PROTEIN 33"/>
    <property type="match status" value="1"/>
</dbReference>
<keyword evidence="5 7" id="KW-0472">Membrane</keyword>
<proteinExistence type="inferred from homology"/>
<dbReference type="AlphaFoldDB" id="A0A077WEC2"/>
<evidence type="ECO:0008006" key="9">
    <source>
        <dbReference type="Google" id="ProtNLM"/>
    </source>
</evidence>
<evidence type="ECO:0000256" key="7">
    <source>
        <dbReference type="SAM" id="Phobius"/>
    </source>
</evidence>
<dbReference type="InterPro" id="IPR051645">
    <property type="entry name" value="PER33/POM33_regulator"/>
</dbReference>
<comment type="subcellular location">
    <subcellularLocation>
        <location evidence="1">Membrane</location>
        <topology evidence="1">Multi-pass membrane protein</topology>
    </subcellularLocation>
</comment>
<dbReference type="GO" id="GO:0005783">
    <property type="term" value="C:endoplasmic reticulum"/>
    <property type="evidence" value="ECO:0007669"/>
    <property type="project" value="TreeGrafter"/>
</dbReference>
<organism evidence="8">
    <name type="scientific">Lichtheimia ramosa</name>
    <dbReference type="NCBI Taxonomy" id="688394"/>
    <lineage>
        <taxon>Eukaryota</taxon>
        <taxon>Fungi</taxon>
        <taxon>Fungi incertae sedis</taxon>
        <taxon>Mucoromycota</taxon>
        <taxon>Mucoromycotina</taxon>
        <taxon>Mucoromycetes</taxon>
        <taxon>Mucorales</taxon>
        <taxon>Lichtheimiaceae</taxon>
        <taxon>Lichtheimia</taxon>
    </lineage>
</organism>
<feature type="region of interest" description="Disordered" evidence="6">
    <location>
        <begin position="259"/>
        <end position="280"/>
    </location>
</feature>
<dbReference type="GO" id="GO:0061024">
    <property type="term" value="P:membrane organization"/>
    <property type="evidence" value="ECO:0007669"/>
    <property type="project" value="TreeGrafter"/>
</dbReference>